<protein>
    <submittedName>
        <fullName evidence="1">Uncharacterized protein</fullName>
    </submittedName>
</protein>
<accession>A0A2U8QWN3</accession>
<evidence type="ECO:0000313" key="1">
    <source>
        <dbReference type="EMBL" id="AWM14205.1"/>
    </source>
</evidence>
<evidence type="ECO:0000313" key="2">
    <source>
        <dbReference type="Proteomes" id="UP000245429"/>
    </source>
</evidence>
<dbReference type="EMBL" id="CP029463">
    <property type="protein sequence ID" value="AWM14205.1"/>
    <property type="molecule type" value="Genomic_DNA"/>
</dbReference>
<dbReference type="Proteomes" id="UP000245429">
    <property type="component" value="Chromosome"/>
</dbReference>
<dbReference type="AlphaFoldDB" id="A0A2U8QWN3"/>
<gene>
    <name evidence="1" type="ORF">DI487_10310</name>
</gene>
<proteinExistence type="predicted"/>
<sequence length="252" mass="29229">MSRFERVLAEEIDGLKNLPLLHTCDAYRFRNILEEMILKPSLCDVFNTDLLYTYYGLPSYRVQLNKATNNPAHYMVCFILNSEDKSAFAKVYPFDSGAFCKLNEIKEKFFHEETKIDDFELTGSIISAKKVIKTFYNTNDNYLNQTPSLTKELSQLDFEAHGYNNLISDNSSSRIDDRASSIEVLFDTGFNLDKSSVNQIIIPKCFRDDEYAMKLVKENLGIENPLTYNTHRGNPSEFFGLLRQEYFKFLKN</sequence>
<organism evidence="1 2">
    <name type="scientific">Flavobacterium sediminis</name>
    <dbReference type="NCBI Taxonomy" id="2201181"/>
    <lineage>
        <taxon>Bacteria</taxon>
        <taxon>Pseudomonadati</taxon>
        <taxon>Bacteroidota</taxon>
        <taxon>Flavobacteriia</taxon>
        <taxon>Flavobacteriales</taxon>
        <taxon>Flavobacteriaceae</taxon>
        <taxon>Flavobacterium</taxon>
    </lineage>
</organism>
<dbReference type="KEGG" id="fse:DI487_10310"/>
<keyword evidence="2" id="KW-1185">Reference proteome</keyword>
<dbReference type="OrthoDB" id="9127354at2"/>
<name>A0A2U8QWN3_9FLAO</name>
<reference evidence="1 2" key="1">
    <citation type="submission" date="2018-05" db="EMBL/GenBank/DDBJ databases">
        <title>Flavobacterium sp. MEBiC07310.</title>
        <authorList>
            <person name="Baek K."/>
        </authorList>
    </citation>
    <scope>NUCLEOTIDE SEQUENCE [LARGE SCALE GENOMIC DNA]</scope>
    <source>
        <strain evidence="1 2">MEBiC07310</strain>
    </source>
</reference>
<dbReference type="RefSeq" id="WP_109569565.1">
    <property type="nucleotide sequence ID" value="NZ_CP029463.1"/>
</dbReference>